<dbReference type="EMBL" id="HACA01002792">
    <property type="protein sequence ID" value="CDW20153.1"/>
    <property type="molecule type" value="Transcribed_RNA"/>
</dbReference>
<sequence>MQDLKSTPYLSSVLDGSLII</sequence>
<organism evidence="1">
    <name type="scientific">Lepeophtheirus salmonis</name>
    <name type="common">Salmon louse</name>
    <name type="synonym">Caligus salmonis</name>
    <dbReference type="NCBI Taxonomy" id="72036"/>
    <lineage>
        <taxon>Eukaryota</taxon>
        <taxon>Metazoa</taxon>
        <taxon>Ecdysozoa</taxon>
        <taxon>Arthropoda</taxon>
        <taxon>Crustacea</taxon>
        <taxon>Multicrustacea</taxon>
        <taxon>Hexanauplia</taxon>
        <taxon>Copepoda</taxon>
        <taxon>Siphonostomatoida</taxon>
        <taxon>Caligidae</taxon>
        <taxon>Lepeophtheirus</taxon>
    </lineage>
</organism>
<name>A0A0K2T2A0_LEPSM</name>
<reference evidence="1" key="1">
    <citation type="submission" date="2014-05" db="EMBL/GenBank/DDBJ databases">
        <authorList>
            <person name="Chronopoulou M."/>
        </authorList>
    </citation>
    <scope>NUCLEOTIDE SEQUENCE</scope>
    <source>
        <tissue evidence="1">Whole organism</tissue>
    </source>
</reference>
<dbReference type="AlphaFoldDB" id="A0A0K2T2A0"/>
<accession>A0A0K2T2A0</accession>
<proteinExistence type="predicted"/>
<protein>
    <submittedName>
        <fullName evidence="1">Uncharacterized protein</fullName>
    </submittedName>
</protein>
<evidence type="ECO:0000313" key="1">
    <source>
        <dbReference type="EMBL" id="CDW20153.1"/>
    </source>
</evidence>